<dbReference type="GO" id="GO:0032587">
    <property type="term" value="C:ruffle membrane"/>
    <property type="evidence" value="ECO:0007669"/>
    <property type="project" value="UniProtKB-SubCell"/>
</dbReference>
<keyword evidence="2" id="KW-1003">Cell membrane</keyword>
<feature type="compositionally biased region" description="Basic and acidic residues" evidence="4">
    <location>
        <begin position="185"/>
        <end position="196"/>
    </location>
</feature>
<evidence type="ECO:0000256" key="2">
    <source>
        <dbReference type="ARBA" id="ARBA00022475"/>
    </source>
</evidence>
<keyword evidence="7" id="KW-1185">Reference proteome</keyword>
<dbReference type="InterPro" id="IPR035999">
    <property type="entry name" value="Sec7_dom_sf"/>
</dbReference>
<dbReference type="InterPro" id="IPR041681">
    <property type="entry name" value="PH_9"/>
</dbReference>
<accession>A0A6P7P2Q2</accession>
<dbReference type="Gene3D" id="1.10.1000.11">
    <property type="entry name" value="Arf Nucleotide-binding Site Opener,domain 2"/>
    <property type="match status" value="1"/>
</dbReference>
<dbReference type="PANTHER" id="PTHR10663:SF338">
    <property type="entry name" value="PH AND SEC7 DOMAIN-CONTAINING PROTEIN 4"/>
    <property type="match status" value="1"/>
</dbReference>
<dbReference type="InterPro" id="IPR001849">
    <property type="entry name" value="PH_domain"/>
</dbReference>
<dbReference type="InterPro" id="IPR000904">
    <property type="entry name" value="Sec7_dom"/>
</dbReference>
<dbReference type="SUPFAM" id="SSF50729">
    <property type="entry name" value="PH domain-like"/>
    <property type="match status" value="1"/>
</dbReference>
<feature type="compositionally biased region" description="Polar residues" evidence="4">
    <location>
        <begin position="339"/>
        <end position="350"/>
    </location>
</feature>
<evidence type="ECO:0000256" key="1">
    <source>
        <dbReference type="ARBA" id="ARBA00004632"/>
    </source>
</evidence>
<dbReference type="PROSITE" id="PS50003">
    <property type="entry name" value="PH_DOMAIN"/>
    <property type="match status" value="1"/>
</dbReference>
<feature type="compositionally biased region" description="Acidic residues" evidence="4">
    <location>
        <begin position="252"/>
        <end position="265"/>
    </location>
</feature>
<dbReference type="CDD" id="cd13295">
    <property type="entry name" value="PH_EFA6"/>
    <property type="match status" value="1"/>
</dbReference>
<dbReference type="Gene3D" id="2.30.29.30">
    <property type="entry name" value="Pleckstrin-homology domain (PH domain)/Phosphotyrosine-binding domain (PTB)"/>
    <property type="match status" value="1"/>
</dbReference>
<dbReference type="SMART" id="SM00222">
    <property type="entry name" value="Sec7"/>
    <property type="match status" value="1"/>
</dbReference>
<dbReference type="GO" id="GO:0005543">
    <property type="term" value="F:phospholipid binding"/>
    <property type="evidence" value="ECO:0007669"/>
    <property type="project" value="InterPro"/>
</dbReference>
<dbReference type="InterPro" id="IPR023394">
    <property type="entry name" value="Sec7_C_sf"/>
</dbReference>
<dbReference type="OrthoDB" id="2157641at2759"/>
<proteinExistence type="predicted"/>
<keyword evidence="3" id="KW-0472">Membrane</keyword>
<dbReference type="Pfam" id="PF15410">
    <property type="entry name" value="PH_9"/>
    <property type="match status" value="1"/>
</dbReference>
<feature type="compositionally biased region" description="Low complexity" evidence="4">
    <location>
        <begin position="473"/>
        <end position="488"/>
    </location>
</feature>
<organism evidence="7 8">
    <name type="scientific">Betta splendens</name>
    <name type="common">Siamese fighting fish</name>
    <dbReference type="NCBI Taxonomy" id="158456"/>
    <lineage>
        <taxon>Eukaryota</taxon>
        <taxon>Metazoa</taxon>
        <taxon>Chordata</taxon>
        <taxon>Craniata</taxon>
        <taxon>Vertebrata</taxon>
        <taxon>Euteleostomi</taxon>
        <taxon>Actinopterygii</taxon>
        <taxon>Neopterygii</taxon>
        <taxon>Teleostei</taxon>
        <taxon>Neoteleostei</taxon>
        <taxon>Acanthomorphata</taxon>
        <taxon>Anabantaria</taxon>
        <taxon>Anabantiformes</taxon>
        <taxon>Anabantoidei</taxon>
        <taxon>Osphronemidae</taxon>
        <taxon>Betta</taxon>
    </lineage>
</organism>
<evidence type="ECO:0000313" key="7">
    <source>
        <dbReference type="Proteomes" id="UP000515150"/>
    </source>
</evidence>
<evidence type="ECO:0000313" key="8">
    <source>
        <dbReference type="RefSeq" id="XP_029024518.1"/>
    </source>
</evidence>
<feature type="compositionally biased region" description="Polar residues" evidence="4">
    <location>
        <begin position="311"/>
        <end position="329"/>
    </location>
</feature>
<feature type="domain" description="PH" evidence="5">
    <location>
        <begin position="725"/>
        <end position="834"/>
    </location>
</feature>
<dbReference type="SMART" id="SM00233">
    <property type="entry name" value="PH"/>
    <property type="match status" value="1"/>
</dbReference>
<dbReference type="PANTHER" id="PTHR10663">
    <property type="entry name" value="GUANYL-NUCLEOTIDE EXCHANGE FACTOR"/>
    <property type="match status" value="1"/>
</dbReference>
<dbReference type="InParanoid" id="A0A6P7P2Q2"/>
<dbReference type="GeneID" id="114866662"/>
<feature type="compositionally biased region" description="Basic and acidic residues" evidence="4">
    <location>
        <begin position="499"/>
        <end position="518"/>
    </location>
</feature>
<reference evidence="8" key="1">
    <citation type="submission" date="2025-08" db="UniProtKB">
        <authorList>
            <consortium name="RefSeq"/>
        </authorList>
    </citation>
    <scope>IDENTIFICATION</scope>
</reference>
<evidence type="ECO:0000256" key="4">
    <source>
        <dbReference type="SAM" id="MobiDB-lite"/>
    </source>
</evidence>
<dbReference type="RefSeq" id="XP_029024518.1">
    <property type="nucleotide sequence ID" value="XM_029168685.3"/>
</dbReference>
<dbReference type="GO" id="GO:0005085">
    <property type="term" value="F:guanyl-nucleotide exchange factor activity"/>
    <property type="evidence" value="ECO:0007669"/>
    <property type="project" value="InterPro"/>
</dbReference>
<feature type="region of interest" description="Disordered" evidence="4">
    <location>
        <begin position="1"/>
        <end position="75"/>
    </location>
</feature>
<protein>
    <submittedName>
        <fullName evidence="8">PH and SEC7 domain-containing protein 1</fullName>
    </submittedName>
</protein>
<feature type="compositionally biased region" description="Polar residues" evidence="4">
    <location>
        <begin position="411"/>
        <end position="447"/>
    </location>
</feature>
<dbReference type="Proteomes" id="UP000515150">
    <property type="component" value="Chromosome 12"/>
</dbReference>
<feature type="compositionally biased region" description="Basic and acidic residues" evidence="4">
    <location>
        <begin position="385"/>
        <end position="410"/>
    </location>
</feature>
<feature type="compositionally biased region" description="Polar residues" evidence="4">
    <location>
        <begin position="43"/>
        <end position="52"/>
    </location>
</feature>
<dbReference type="KEGG" id="bspl:114866662"/>
<evidence type="ECO:0000256" key="3">
    <source>
        <dbReference type="ARBA" id="ARBA00023136"/>
    </source>
</evidence>
<feature type="region of interest" description="Disordered" evidence="4">
    <location>
        <begin position="94"/>
        <end position="525"/>
    </location>
</feature>
<dbReference type="PROSITE" id="PS50190">
    <property type="entry name" value="SEC7"/>
    <property type="match status" value="1"/>
</dbReference>
<dbReference type="SUPFAM" id="SSF48425">
    <property type="entry name" value="Sec7 domain"/>
    <property type="match status" value="1"/>
</dbReference>
<gene>
    <name evidence="8" type="primary">LOC114866662</name>
</gene>
<feature type="compositionally biased region" description="Acidic residues" evidence="4">
    <location>
        <begin position="222"/>
        <end position="231"/>
    </location>
</feature>
<dbReference type="AlphaFoldDB" id="A0A6P7P2Q2"/>
<dbReference type="PRINTS" id="PR00683">
    <property type="entry name" value="SPECTRINPH"/>
</dbReference>
<dbReference type="CDD" id="cd00171">
    <property type="entry name" value="Sec7"/>
    <property type="match status" value="1"/>
</dbReference>
<sequence>MEEERLRCSAAPRQPEADAGTPVQSQCVNGDHETIVWGETEMQIKQSHGTDQPNPPPGAGREAPNEAAPWEHVAWPLSPTLRTGASLSFATVQWDMPGSSGATPPLVTDGPSANGPDGGDSPPPPPRASGGDSAELFAPGEGEEDAGFDPLFLDVEWRGGAYEPCDAEDAQERRRQEVEVTDEPSESRSETSPRTDSEEEEELSSASDPPETVDVINPLEAEGSEDDGDGFVDVRLEEEQEEPGVLFAAQATDEELSEVEEEQEEPGVLFAALENPEEEATAATGVETDDTNEEQRGEEELSEEEEELSDVNASCTEESEELQTVSCSSDVDVPVEPLQTDTGLTVNSDELQVEHLEEGQQSEPEDTEVLERTHEGSTGQTGDPEMCRDVDVLVERELSKETELIEETGHESPSPQMTNASEDQEEQNSGASEQLEPSQRPDQSIQDENVDGTERPVRSEGTVSAEAEEPGVAAQQEQMETAAEASAQPGRAQNAAGPEDARMEEAGPSRADRAEPADRTPVLANGDVDREMARALAQRLFNLDDIQRVDVVKHVDKDNHFSRAVGEEYLKFFDFSGQTLDQALRSFLKVVILIGETQERERVLQHFACRFHQCNPGSFSSSGAALTLTCAVMLLNTDLHGQNVGKSMTSSKFVSNLDEMNEGTNFSKDLLKSLYNSIKNEPLEWAVDDDELKSSMLLEEDTVDGLGPRSKTNPFLDVPHDKNASVVKDGFIRRKVHADIDGKRTPWGKRGWKTFYGVLRGMVLYLQKSDGRAEQQVNEEVVSVHHSLAEQAADYTKKPHVLRLQTADWRVFLFQASSKAEMNSWISRINLVSALHSSPPFPAAVGSQRKFFRPILPASRSAHTLERQLQSHAGMLESFKADLLHLQQNPPENRKIRGKELEEQRVRAEYLQHEISRYEAYIRVLEAWRTAAAGAGSAPSPAELQRYDRATCADAAEEADGEGGGLKKSLSSPSLAVELAPPAVIKVKRNISERRTQRRVVVPRRNKEA</sequence>
<evidence type="ECO:0000259" key="6">
    <source>
        <dbReference type="PROSITE" id="PS50190"/>
    </source>
</evidence>
<feature type="domain" description="SEC7" evidence="6">
    <location>
        <begin position="522"/>
        <end position="681"/>
    </location>
</feature>
<evidence type="ECO:0000259" key="5">
    <source>
        <dbReference type="PROSITE" id="PS50003"/>
    </source>
</evidence>
<feature type="compositionally biased region" description="Acidic residues" evidence="4">
    <location>
        <begin position="300"/>
        <end position="309"/>
    </location>
</feature>
<comment type="subcellular location">
    <subcellularLocation>
        <location evidence="1">Cell projection</location>
        <location evidence="1">Ruffle membrane</location>
    </subcellularLocation>
</comment>
<dbReference type="GO" id="GO:0032012">
    <property type="term" value="P:regulation of ARF protein signal transduction"/>
    <property type="evidence" value="ECO:0007669"/>
    <property type="project" value="InterPro"/>
</dbReference>
<dbReference type="InterPro" id="IPR011993">
    <property type="entry name" value="PH-like_dom_sf"/>
</dbReference>
<dbReference type="InterPro" id="IPR001605">
    <property type="entry name" value="PH_dom-spectrin-type"/>
</dbReference>
<dbReference type="FunFam" id="2.30.29.30:FF:000054">
    <property type="entry name" value="PH and SEC7 domain-containing protein 3"/>
    <property type="match status" value="1"/>
</dbReference>
<dbReference type="Pfam" id="PF01369">
    <property type="entry name" value="Sec7"/>
    <property type="match status" value="1"/>
</dbReference>
<name>A0A6P7P2Q2_BETSP</name>